<sequence>MGLNRACILSDLSSIRMFDHRKLTSRGIRYPLQISKGCSDAILCVQWCPDKSSVFGSGAEDGILNIWDYEKAILIGLNKYGKGDWRCISRHYVPQLKLLAKHRSTFDNKTICLQWINIDPASMTFSVSILPPLIPCLQSMPSILIISQTWKTENFSPLANILPISSNKFELSFNGEFDDFVNFRNPMCPPNETSSLTVLVHKLLFLYVNSKHK</sequence>
<dbReference type="InterPro" id="IPR015943">
    <property type="entry name" value="WD40/YVTN_repeat-like_dom_sf"/>
</dbReference>
<dbReference type="AlphaFoldDB" id="A0AAD2AEI8"/>
<evidence type="ECO:0000256" key="2">
    <source>
        <dbReference type="ARBA" id="ARBA00022737"/>
    </source>
</evidence>
<dbReference type="InterPro" id="IPR036322">
    <property type="entry name" value="WD40_repeat_dom_sf"/>
</dbReference>
<dbReference type="Gene3D" id="2.130.10.10">
    <property type="entry name" value="YVTN repeat-like/Quinoprotein amine dehydrogenase"/>
    <property type="match status" value="1"/>
</dbReference>
<name>A0AAD2AEI8_9LAMI</name>
<evidence type="ECO:0000313" key="4">
    <source>
        <dbReference type="EMBL" id="CAI9786758.1"/>
    </source>
</evidence>
<organism evidence="4 5">
    <name type="scientific">Fraxinus pennsylvanica</name>
    <dbReference type="NCBI Taxonomy" id="56036"/>
    <lineage>
        <taxon>Eukaryota</taxon>
        <taxon>Viridiplantae</taxon>
        <taxon>Streptophyta</taxon>
        <taxon>Embryophyta</taxon>
        <taxon>Tracheophyta</taxon>
        <taxon>Spermatophyta</taxon>
        <taxon>Magnoliopsida</taxon>
        <taxon>eudicotyledons</taxon>
        <taxon>Gunneridae</taxon>
        <taxon>Pentapetalae</taxon>
        <taxon>asterids</taxon>
        <taxon>lamiids</taxon>
        <taxon>Lamiales</taxon>
        <taxon>Oleaceae</taxon>
        <taxon>Oleeae</taxon>
        <taxon>Fraxinus</taxon>
    </lineage>
</organism>
<feature type="repeat" description="WD" evidence="3">
    <location>
        <begin position="35"/>
        <end position="70"/>
    </location>
</feature>
<reference evidence="4" key="1">
    <citation type="submission" date="2023-05" db="EMBL/GenBank/DDBJ databases">
        <authorList>
            <person name="Huff M."/>
        </authorList>
    </citation>
    <scope>NUCLEOTIDE SEQUENCE</scope>
</reference>
<accession>A0AAD2AEI8</accession>
<keyword evidence="2" id="KW-0677">Repeat</keyword>
<dbReference type="SUPFAM" id="SSF50978">
    <property type="entry name" value="WD40 repeat-like"/>
    <property type="match status" value="1"/>
</dbReference>
<evidence type="ECO:0000256" key="1">
    <source>
        <dbReference type="ARBA" id="ARBA00022574"/>
    </source>
</evidence>
<dbReference type="InterPro" id="IPR001680">
    <property type="entry name" value="WD40_rpt"/>
</dbReference>
<dbReference type="InterPro" id="IPR050459">
    <property type="entry name" value="WD_repeat_RBAP46/RBAP48/MSI1"/>
</dbReference>
<protein>
    <submittedName>
        <fullName evidence="4">Uncharacterized protein</fullName>
    </submittedName>
</protein>
<evidence type="ECO:0000256" key="3">
    <source>
        <dbReference type="PROSITE-ProRule" id="PRU00221"/>
    </source>
</evidence>
<keyword evidence="5" id="KW-1185">Reference proteome</keyword>
<evidence type="ECO:0000313" key="5">
    <source>
        <dbReference type="Proteomes" id="UP000834106"/>
    </source>
</evidence>
<dbReference type="EMBL" id="OU503058">
    <property type="protein sequence ID" value="CAI9786758.1"/>
    <property type="molecule type" value="Genomic_DNA"/>
</dbReference>
<proteinExistence type="predicted"/>
<gene>
    <name evidence="4" type="ORF">FPE_LOCUS34188</name>
</gene>
<dbReference type="Proteomes" id="UP000834106">
    <property type="component" value="Chromosome 23"/>
</dbReference>
<dbReference type="SMART" id="SM00320">
    <property type="entry name" value="WD40"/>
    <property type="match status" value="1"/>
</dbReference>
<dbReference type="PROSITE" id="PS50082">
    <property type="entry name" value="WD_REPEATS_2"/>
    <property type="match status" value="1"/>
</dbReference>
<keyword evidence="1 3" id="KW-0853">WD repeat</keyword>
<dbReference type="PANTHER" id="PTHR22850">
    <property type="entry name" value="WD40 REPEAT FAMILY"/>
    <property type="match status" value="1"/>
</dbReference>